<dbReference type="RefSeq" id="WP_345551650.1">
    <property type="nucleotide sequence ID" value="NZ_BAABRT010000019.1"/>
</dbReference>
<dbReference type="InterPro" id="IPR021457">
    <property type="entry name" value="DUF3108"/>
</dbReference>
<dbReference type="EMBL" id="BAABRT010000019">
    <property type="protein sequence ID" value="GAA5525720.1"/>
    <property type="molecule type" value="Genomic_DNA"/>
</dbReference>
<evidence type="ECO:0000313" key="1">
    <source>
        <dbReference type="EMBL" id="GAA5525720.1"/>
    </source>
</evidence>
<reference evidence="1 2" key="1">
    <citation type="submission" date="2024-02" db="EMBL/GenBank/DDBJ databases">
        <title>Microbulbifer aestuariivivens NBRC 112533.</title>
        <authorList>
            <person name="Ichikawa N."/>
            <person name="Katano-Makiyama Y."/>
            <person name="Hidaka K."/>
        </authorList>
    </citation>
    <scope>NUCLEOTIDE SEQUENCE [LARGE SCALE GENOMIC DNA]</scope>
    <source>
        <strain evidence="1 2">NBRC 112533</strain>
    </source>
</reference>
<keyword evidence="2" id="KW-1185">Reference proteome</keyword>
<gene>
    <name evidence="1" type="ORF">Maes01_02292</name>
</gene>
<sequence length="240" mass="27456">MPFRKIASLVSFFTVLLSLPLLAPLVSAAELKPFRAVYEARYGAFEVTATRSLSGSADNWRLDFQADSFFADINEFSRFQNRDGQLSPLHYEYRRSGLGRRRHTALNFEQADKRVVNLTNTKRTLENAPEKTQDKISYQLQLALDVAAGKQDLHYLVADGRKIREYRFTVAGTEKLQTPLGEVETIKVQRVREDDGRETNIWFAPAWNYALVKLQQNEDDETYQIALTELTIDGKSISAR</sequence>
<name>A0ABP9WRK6_9GAMM</name>
<accession>A0ABP9WRK6</accession>
<dbReference type="Pfam" id="PF11306">
    <property type="entry name" value="DUF3108"/>
    <property type="match status" value="1"/>
</dbReference>
<comment type="caution">
    <text evidence="1">The sequence shown here is derived from an EMBL/GenBank/DDBJ whole genome shotgun (WGS) entry which is preliminary data.</text>
</comment>
<proteinExistence type="predicted"/>
<protein>
    <recommendedName>
        <fullName evidence="3">DUF3108 domain-containing protein</fullName>
    </recommendedName>
</protein>
<evidence type="ECO:0008006" key="3">
    <source>
        <dbReference type="Google" id="ProtNLM"/>
    </source>
</evidence>
<organism evidence="1 2">
    <name type="scientific">Microbulbifer aestuariivivens</name>
    <dbReference type="NCBI Taxonomy" id="1908308"/>
    <lineage>
        <taxon>Bacteria</taxon>
        <taxon>Pseudomonadati</taxon>
        <taxon>Pseudomonadota</taxon>
        <taxon>Gammaproteobacteria</taxon>
        <taxon>Cellvibrionales</taxon>
        <taxon>Microbulbiferaceae</taxon>
        <taxon>Microbulbifer</taxon>
    </lineage>
</organism>
<evidence type="ECO:0000313" key="2">
    <source>
        <dbReference type="Proteomes" id="UP001408594"/>
    </source>
</evidence>
<dbReference type="Proteomes" id="UP001408594">
    <property type="component" value="Unassembled WGS sequence"/>
</dbReference>